<dbReference type="AlphaFoldDB" id="A0AAV3NZJ7"/>
<reference evidence="2 3" key="1">
    <citation type="submission" date="2024-01" db="EMBL/GenBank/DDBJ databases">
        <title>The complete chloroplast genome sequence of Lithospermum erythrorhizon: insights into the phylogenetic relationship among Boraginaceae species and the maternal lineages of purple gromwells.</title>
        <authorList>
            <person name="Okada T."/>
            <person name="Watanabe K."/>
        </authorList>
    </citation>
    <scope>NUCLEOTIDE SEQUENCE [LARGE SCALE GENOMIC DNA]</scope>
</reference>
<organism evidence="2 3">
    <name type="scientific">Lithospermum erythrorhizon</name>
    <name type="common">Purple gromwell</name>
    <name type="synonym">Lithospermum officinale var. erythrorhizon</name>
    <dbReference type="NCBI Taxonomy" id="34254"/>
    <lineage>
        <taxon>Eukaryota</taxon>
        <taxon>Viridiplantae</taxon>
        <taxon>Streptophyta</taxon>
        <taxon>Embryophyta</taxon>
        <taxon>Tracheophyta</taxon>
        <taxon>Spermatophyta</taxon>
        <taxon>Magnoliopsida</taxon>
        <taxon>eudicotyledons</taxon>
        <taxon>Gunneridae</taxon>
        <taxon>Pentapetalae</taxon>
        <taxon>asterids</taxon>
        <taxon>lamiids</taxon>
        <taxon>Boraginales</taxon>
        <taxon>Boraginaceae</taxon>
        <taxon>Boraginoideae</taxon>
        <taxon>Lithospermeae</taxon>
        <taxon>Lithospermum</taxon>
    </lineage>
</organism>
<dbReference type="InterPro" id="IPR000477">
    <property type="entry name" value="RT_dom"/>
</dbReference>
<evidence type="ECO:0000259" key="1">
    <source>
        <dbReference type="PROSITE" id="PS50878"/>
    </source>
</evidence>
<dbReference type="Proteomes" id="UP001454036">
    <property type="component" value="Unassembled WGS sequence"/>
</dbReference>
<dbReference type="PROSITE" id="PS50878">
    <property type="entry name" value="RT_POL"/>
    <property type="match status" value="1"/>
</dbReference>
<dbReference type="PANTHER" id="PTHR33116">
    <property type="entry name" value="REVERSE TRANSCRIPTASE ZINC-BINDING DOMAIN-CONTAINING PROTEIN-RELATED-RELATED"/>
    <property type="match status" value="1"/>
</dbReference>
<evidence type="ECO:0000313" key="2">
    <source>
        <dbReference type="EMBL" id="GAA0144388.1"/>
    </source>
</evidence>
<keyword evidence="3" id="KW-1185">Reference proteome</keyword>
<accession>A0AAV3NZJ7</accession>
<gene>
    <name evidence="2" type="ORF">LIER_04848</name>
</gene>
<protein>
    <recommendedName>
        <fullName evidence="1">Reverse transcriptase domain-containing protein</fullName>
    </recommendedName>
</protein>
<evidence type="ECO:0000313" key="3">
    <source>
        <dbReference type="Proteomes" id="UP001454036"/>
    </source>
</evidence>
<sequence>MCVTSAWFSVSLNGSLHGFFSSTRDLRQGDLHSPYLFIIVMEAFNSLLLLNMKKKGFDYHPCCEELKLTHVCFTNDFFLVAGATKKSFKTIKNSLNDFGMITGLHPNLDKSLYFFVGVSKNDEMELGRILSIPIGTLLVRYLGVSLTTSALTAMDCKVFMDKIRNNIESWGHKNISFTGRIVFINSILFGASNYWAQCVFIPKEVCLKIEKMLKAFLWSGANNVKYQAKQERNPVGTMDQLIQVEREKFWSFKEKSIDSWIWKKFLKLRVYAKMNINIRLGNGKECNFLFDNWHELGPLHLVLTSQEVSYIGVKRSDSVAEVMGWGKIIEGRRATP</sequence>
<comment type="caution">
    <text evidence="2">The sequence shown here is derived from an EMBL/GenBank/DDBJ whole genome shotgun (WGS) entry which is preliminary data.</text>
</comment>
<dbReference type="EMBL" id="BAABME010000640">
    <property type="protein sequence ID" value="GAA0144388.1"/>
    <property type="molecule type" value="Genomic_DNA"/>
</dbReference>
<dbReference type="PANTHER" id="PTHR33116:SF78">
    <property type="entry name" value="OS12G0587133 PROTEIN"/>
    <property type="match status" value="1"/>
</dbReference>
<name>A0AAV3NZJ7_LITER</name>
<feature type="domain" description="Reverse transcriptase" evidence="1">
    <location>
        <begin position="1"/>
        <end position="146"/>
    </location>
</feature>
<proteinExistence type="predicted"/>